<dbReference type="InParanoid" id="A0A0C3CC57"/>
<keyword evidence="3" id="KW-1185">Reference proteome</keyword>
<sequence>MPLDHFSIPVPQDEFENTITFLTTSLEHMGFKEFMRPIPTVVGMGDSKPYFWINAIDSKEPAARHHIAFTAENAEQVRQFHAAALKAGATCNGEPGLRKYHPGYYGAFVIHPGSNVNFEVVCHNGA</sequence>
<protein>
    <recommendedName>
        <fullName evidence="1">VOC domain-containing protein</fullName>
    </recommendedName>
</protein>
<dbReference type="InterPro" id="IPR037523">
    <property type="entry name" value="VOC_core"/>
</dbReference>
<dbReference type="OrthoDB" id="10249419at2759"/>
<dbReference type="InterPro" id="IPR029068">
    <property type="entry name" value="Glyas_Bleomycin-R_OHBP_Dase"/>
</dbReference>
<dbReference type="HOGENOM" id="CLU_046006_6_1_1"/>
<dbReference type="AlphaFoldDB" id="A0A0C3CC57"/>
<name>A0A0C3CC57_OIDMZ</name>
<feature type="domain" description="VOC" evidence="1">
    <location>
        <begin position="2"/>
        <end position="123"/>
    </location>
</feature>
<dbReference type="PROSITE" id="PS51819">
    <property type="entry name" value="VOC"/>
    <property type="match status" value="1"/>
</dbReference>
<reference evidence="3" key="2">
    <citation type="submission" date="2015-01" db="EMBL/GenBank/DDBJ databases">
        <title>Evolutionary Origins and Diversification of the Mycorrhizal Mutualists.</title>
        <authorList>
            <consortium name="DOE Joint Genome Institute"/>
            <consortium name="Mycorrhizal Genomics Consortium"/>
            <person name="Kohler A."/>
            <person name="Kuo A."/>
            <person name="Nagy L.G."/>
            <person name="Floudas D."/>
            <person name="Copeland A."/>
            <person name="Barry K.W."/>
            <person name="Cichocki N."/>
            <person name="Veneault-Fourrey C."/>
            <person name="LaButti K."/>
            <person name="Lindquist E.A."/>
            <person name="Lipzen A."/>
            <person name="Lundell T."/>
            <person name="Morin E."/>
            <person name="Murat C."/>
            <person name="Riley R."/>
            <person name="Ohm R."/>
            <person name="Sun H."/>
            <person name="Tunlid A."/>
            <person name="Henrissat B."/>
            <person name="Grigoriev I.V."/>
            <person name="Hibbett D.S."/>
            <person name="Martin F."/>
        </authorList>
    </citation>
    <scope>NUCLEOTIDE SEQUENCE [LARGE SCALE GENOMIC DNA]</scope>
    <source>
        <strain evidence="3">Zn</strain>
    </source>
</reference>
<evidence type="ECO:0000313" key="3">
    <source>
        <dbReference type="Proteomes" id="UP000054321"/>
    </source>
</evidence>
<evidence type="ECO:0000313" key="2">
    <source>
        <dbReference type="EMBL" id="KIM96513.1"/>
    </source>
</evidence>
<gene>
    <name evidence="2" type="ORF">OIDMADRAFT_20827</name>
</gene>
<dbReference type="PANTHER" id="PTHR35006">
    <property type="entry name" value="GLYOXALASE FAMILY PROTEIN (AFU_ORTHOLOGUE AFUA_5G14830)"/>
    <property type="match status" value="1"/>
</dbReference>
<dbReference type="Proteomes" id="UP000054321">
    <property type="component" value="Unassembled WGS sequence"/>
</dbReference>
<proteinExistence type="predicted"/>
<dbReference type="PANTHER" id="PTHR35006:SF2">
    <property type="entry name" value="GLYOXALASE FAMILY PROTEIN (AFU_ORTHOLOGUE AFUA_5G14830)"/>
    <property type="match status" value="1"/>
</dbReference>
<evidence type="ECO:0000259" key="1">
    <source>
        <dbReference type="PROSITE" id="PS51819"/>
    </source>
</evidence>
<dbReference type="CDD" id="cd07262">
    <property type="entry name" value="VOC_like"/>
    <property type="match status" value="1"/>
</dbReference>
<organism evidence="2 3">
    <name type="scientific">Oidiodendron maius (strain Zn)</name>
    <dbReference type="NCBI Taxonomy" id="913774"/>
    <lineage>
        <taxon>Eukaryota</taxon>
        <taxon>Fungi</taxon>
        <taxon>Dikarya</taxon>
        <taxon>Ascomycota</taxon>
        <taxon>Pezizomycotina</taxon>
        <taxon>Leotiomycetes</taxon>
        <taxon>Leotiomycetes incertae sedis</taxon>
        <taxon>Myxotrichaceae</taxon>
        <taxon>Oidiodendron</taxon>
    </lineage>
</organism>
<dbReference type="EMBL" id="KN832884">
    <property type="protein sequence ID" value="KIM96513.1"/>
    <property type="molecule type" value="Genomic_DNA"/>
</dbReference>
<dbReference type="STRING" id="913774.A0A0C3CC57"/>
<accession>A0A0C3CC57</accession>
<dbReference type="Gene3D" id="3.10.180.10">
    <property type="entry name" value="2,3-Dihydroxybiphenyl 1,2-Dioxygenase, domain 1"/>
    <property type="match status" value="1"/>
</dbReference>
<dbReference type="SUPFAM" id="SSF54593">
    <property type="entry name" value="Glyoxalase/Bleomycin resistance protein/Dihydroxybiphenyl dioxygenase"/>
    <property type="match status" value="1"/>
</dbReference>
<reference evidence="2 3" key="1">
    <citation type="submission" date="2014-04" db="EMBL/GenBank/DDBJ databases">
        <authorList>
            <consortium name="DOE Joint Genome Institute"/>
            <person name="Kuo A."/>
            <person name="Martino E."/>
            <person name="Perotto S."/>
            <person name="Kohler A."/>
            <person name="Nagy L.G."/>
            <person name="Floudas D."/>
            <person name="Copeland A."/>
            <person name="Barry K.W."/>
            <person name="Cichocki N."/>
            <person name="Veneault-Fourrey C."/>
            <person name="LaButti K."/>
            <person name="Lindquist E.A."/>
            <person name="Lipzen A."/>
            <person name="Lundell T."/>
            <person name="Morin E."/>
            <person name="Murat C."/>
            <person name="Sun H."/>
            <person name="Tunlid A."/>
            <person name="Henrissat B."/>
            <person name="Grigoriev I.V."/>
            <person name="Hibbett D.S."/>
            <person name="Martin F."/>
            <person name="Nordberg H.P."/>
            <person name="Cantor M.N."/>
            <person name="Hua S.X."/>
        </authorList>
    </citation>
    <scope>NUCLEOTIDE SEQUENCE [LARGE SCALE GENOMIC DNA]</scope>
    <source>
        <strain evidence="2 3">Zn</strain>
    </source>
</reference>